<evidence type="ECO:0000313" key="2">
    <source>
        <dbReference type="Proteomes" id="UP000199561"/>
    </source>
</evidence>
<dbReference type="STRING" id="52442.SAMN05421880_1014"/>
<dbReference type="Proteomes" id="UP000199561">
    <property type="component" value="Unassembled WGS sequence"/>
</dbReference>
<dbReference type="Gene3D" id="3.30.160.250">
    <property type="match status" value="1"/>
</dbReference>
<protein>
    <submittedName>
        <fullName evidence="1">Predicted nuclease of the RNAse H fold, HicB family</fullName>
    </submittedName>
</protein>
<proteinExistence type="predicted"/>
<gene>
    <name evidence="1" type="ORF">SAMN05421880_1014</name>
</gene>
<dbReference type="GO" id="GO:0006355">
    <property type="term" value="P:regulation of DNA-templated transcription"/>
    <property type="evidence" value="ECO:0007669"/>
    <property type="project" value="InterPro"/>
</dbReference>
<keyword evidence="2" id="KW-1185">Reference proteome</keyword>
<dbReference type="EMBL" id="FOUF01000001">
    <property type="protein sequence ID" value="SFL81292.1"/>
    <property type="molecule type" value="Genomic_DNA"/>
</dbReference>
<dbReference type="SUPFAM" id="SSF143100">
    <property type="entry name" value="TTHA1013/TTHA0281-like"/>
    <property type="match status" value="1"/>
</dbReference>
<name>A0A1I4KR64_9PROT</name>
<dbReference type="RefSeq" id="WP_218143404.1">
    <property type="nucleotide sequence ID" value="NZ_FOUF01000001.1"/>
</dbReference>
<dbReference type="SUPFAM" id="SSF47598">
    <property type="entry name" value="Ribbon-helix-helix"/>
    <property type="match status" value="1"/>
</dbReference>
<accession>A0A1I4KR64</accession>
<dbReference type="AlphaFoldDB" id="A0A1I4KR64"/>
<dbReference type="Pfam" id="PF05534">
    <property type="entry name" value="HicB"/>
    <property type="match status" value="1"/>
</dbReference>
<sequence length="111" mass="12387">MSDKFDGYTVEIFLDEDDDWLARLEEMPSISAFADSPEKALAELEVAWELAKESYLANGEEIPTAPSRRKYSGQFNIRIDKRLHRALAIEAARAGLSLNALVAKKLAESSI</sequence>
<reference evidence="1 2" key="1">
    <citation type="submission" date="2016-10" db="EMBL/GenBank/DDBJ databases">
        <authorList>
            <person name="de Groot N.N."/>
        </authorList>
    </citation>
    <scope>NUCLEOTIDE SEQUENCE [LARGE SCALE GENOMIC DNA]</scope>
    <source>
        <strain evidence="1 2">Nm146</strain>
    </source>
</reference>
<organism evidence="1 2">
    <name type="scientific">Nitrosomonas nitrosa</name>
    <dbReference type="NCBI Taxonomy" id="52442"/>
    <lineage>
        <taxon>Bacteria</taxon>
        <taxon>Pseudomonadati</taxon>
        <taxon>Pseudomonadota</taxon>
        <taxon>Betaproteobacteria</taxon>
        <taxon>Nitrosomonadales</taxon>
        <taxon>Nitrosomonadaceae</taxon>
        <taxon>Nitrosomonas</taxon>
    </lineage>
</organism>
<dbReference type="InterPro" id="IPR035069">
    <property type="entry name" value="TTHA1013/TTHA0281-like"/>
</dbReference>
<dbReference type="InterPro" id="IPR008651">
    <property type="entry name" value="Uncharacterised_HicB"/>
</dbReference>
<dbReference type="InterPro" id="IPR010985">
    <property type="entry name" value="Ribbon_hlx_hlx"/>
</dbReference>
<evidence type="ECO:0000313" key="1">
    <source>
        <dbReference type="EMBL" id="SFL81292.1"/>
    </source>
</evidence>